<dbReference type="EMBL" id="BPLQ01005690">
    <property type="protein sequence ID" value="GIY16377.1"/>
    <property type="molecule type" value="Genomic_DNA"/>
</dbReference>
<gene>
    <name evidence="1" type="ORF">CDAR_567981</name>
</gene>
<dbReference type="Proteomes" id="UP001054837">
    <property type="component" value="Unassembled WGS sequence"/>
</dbReference>
<name>A0AAV4R877_9ARAC</name>
<proteinExistence type="predicted"/>
<keyword evidence="2" id="KW-1185">Reference proteome</keyword>
<protein>
    <submittedName>
        <fullName evidence="1">Uncharacterized protein</fullName>
    </submittedName>
</protein>
<evidence type="ECO:0000313" key="2">
    <source>
        <dbReference type="Proteomes" id="UP001054837"/>
    </source>
</evidence>
<evidence type="ECO:0000313" key="1">
    <source>
        <dbReference type="EMBL" id="GIY16377.1"/>
    </source>
</evidence>
<reference evidence="1 2" key="1">
    <citation type="submission" date="2021-06" db="EMBL/GenBank/DDBJ databases">
        <title>Caerostris darwini draft genome.</title>
        <authorList>
            <person name="Kono N."/>
            <person name="Arakawa K."/>
        </authorList>
    </citation>
    <scope>NUCLEOTIDE SEQUENCE [LARGE SCALE GENOMIC DNA]</scope>
</reference>
<dbReference type="AlphaFoldDB" id="A0AAV4R877"/>
<comment type="caution">
    <text evidence="1">The sequence shown here is derived from an EMBL/GenBank/DDBJ whole genome shotgun (WGS) entry which is preliminary data.</text>
</comment>
<sequence>MSKYLPDNAAYCYGKFTIIIFNLSPSSKWAKQKGDSDKGVRSGMFSLSLSVCSRSFESSFFYKQKLRDVEKMNYRGQIEANSNGELPWKVERSIVWDNALSANKCIDTKTFGKKPFAVLISETPSFHSIRPPVEIIRRRA</sequence>
<organism evidence="1 2">
    <name type="scientific">Caerostris darwini</name>
    <dbReference type="NCBI Taxonomy" id="1538125"/>
    <lineage>
        <taxon>Eukaryota</taxon>
        <taxon>Metazoa</taxon>
        <taxon>Ecdysozoa</taxon>
        <taxon>Arthropoda</taxon>
        <taxon>Chelicerata</taxon>
        <taxon>Arachnida</taxon>
        <taxon>Araneae</taxon>
        <taxon>Araneomorphae</taxon>
        <taxon>Entelegynae</taxon>
        <taxon>Araneoidea</taxon>
        <taxon>Araneidae</taxon>
        <taxon>Caerostris</taxon>
    </lineage>
</organism>
<accession>A0AAV4R877</accession>